<name>A0ABN7AE68_9HEMI</name>
<dbReference type="EMBL" id="AP028910">
    <property type="protein sequence ID" value="BES90293.1"/>
    <property type="molecule type" value="Genomic_DNA"/>
</dbReference>
<gene>
    <name evidence="1" type="ORF">NTJ_03101</name>
</gene>
<reference evidence="1 2" key="1">
    <citation type="submission" date="2023-09" db="EMBL/GenBank/DDBJ databases">
        <title>Nesidiocoris tenuis whole genome shotgun sequence.</title>
        <authorList>
            <person name="Shibata T."/>
            <person name="Shimoda M."/>
            <person name="Kobayashi T."/>
            <person name="Uehara T."/>
        </authorList>
    </citation>
    <scope>NUCLEOTIDE SEQUENCE [LARGE SCALE GENOMIC DNA]</scope>
    <source>
        <strain evidence="1 2">Japan</strain>
    </source>
</reference>
<accession>A0ABN7AE68</accession>
<evidence type="ECO:0000313" key="2">
    <source>
        <dbReference type="Proteomes" id="UP001307889"/>
    </source>
</evidence>
<evidence type="ECO:0000313" key="1">
    <source>
        <dbReference type="EMBL" id="BES90293.1"/>
    </source>
</evidence>
<proteinExistence type="predicted"/>
<sequence length="176" mass="20156">MTLHLRDPTLIEQVREWAKVVILMQNNPWLGLEPIPIAASKYPDLARYRRLPQYAVRFSGTQIHDYQTRKLVIGSSFGDSVRVIANAGYRVRQQAKLDPYGETNTRVVPINPRRAVTPELGQAYWRIATGANNGEVGSPENVRRVLEEIPSYRMMEDGFDEVPYATEEQMIQIEKV</sequence>
<dbReference type="Proteomes" id="UP001307889">
    <property type="component" value="Chromosome 2"/>
</dbReference>
<protein>
    <submittedName>
        <fullName evidence="1">Uncharacterized protein</fullName>
    </submittedName>
</protein>
<keyword evidence="2" id="KW-1185">Reference proteome</keyword>
<organism evidence="1 2">
    <name type="scientific">Nesidiocoris tenuis</name>
    <dbReference type="NCBI Taxonomy" id="355587"/>
    <lineage>
        <taxon>Eukaryota</taxon>
        <taxon>Metazoa</taxon>
        <taxon>Ecdysozoa</taxon>
        <taxon>Arthropoda</taxon>
        <taxon>Hexapoda</taxon>
        <taxon>Insecta</taxon>
        <taxon>Pterygota</taxon>
        <taxon>Neoptera</taxon>
        <taxon>Paraneoptera</taxon>
        <taxon>Hemiptera</taxon>
        <taxon>Heteroptera</taxon>
        <taxon>Panheteroptera</taxon>
        <taxon>Cimicomorpha</taxon>
        <taxon>Miridae</taxon>
        <taxon>Dicyphina</taxon>
        <taxon>Nesidiocoris</taxon>
    </lineage>
</organism>